<evidence type="ECO:0000256" key="5">
    <source>
        <dbReference type="ARBA" id="ARBA00023136"/>
    </source>
</evidence>
<dbReference type="EMBL" id="JABXBU010002227">
    <property type="protein sequence ID" value="KAF8773622.1"/>
    <property type="molecule type" value="Genomic_DNA"/>
</dbReference>
<name>A0A8T0EIA9_ARGBR</name>
<keyword evidence="6" id="KW-0675">Receptor</keyword>
<evidence type="ECO:0000256" key="2">
    <source>
        <dbReference type="ARBA" id="ARBA00022475"/>
    </source>
</evidence>
<sequence>MTRYMHSRHRAVRVNKFEIKSPKNDDTNLSEDLNFLFKILLLAGLVFPPLNTRKQKLKWFAKMFEAIVHLCAIFIIIVNIFFWQRRYSSVTLHFSTTLTIFLAIALRFTLCLVRKKIPQMARNLVLLYNDITWNKQHNSLKYGMILSCFLPLTLTIIASVLDVYHIQAERAKEEHSIQFLIKVKGMSNYQSWVYYMFLFLVPIKMYYAYGVSVIIFILCCEVYTIAKRIVVALNEQIENHDNSRFLITSRTLNGYLSFYNRLNQTIAEIDDVLSPCVLLLYGLMVSGQFYTLTVLISQDTGAVSFTTGFQNVIVFLLTTVAFLVVTLIASQVTEVAENVKRSLYKLADIVVNNDELAVNEKEATNSYLVLIAILNGSQLSFTGWKMFNINRSFILTTMGVMISYGVIIVQIGRKNDSL</sequence>
<evidence type="ECO:0000256" key="3">
    <source>
        <dbReference type="ARBA" id="ARBA00022692"/>
    </source>
</evidence>
<dbReference type="GO" id="GO:0051606">
    <property type="term" value="P:detection of stimulus"/>
    <property type="evidence" value="ECO:0007669"/>
    <property type="project" value="UniProtKB-ARBA"/>
</dbReference>
<gene>
    <name evidence="8" type="ORF">HNY73_016265</name>
</gene>
<feature type="transmembrane region" description="Helical" evidence="7">
    <location>
        <begin position="393"/>
        <end position="412"/>
    </location>
</feature>
<accession>A0A8T0EIA9</accession>
<dbReference type="Proteomes" id="UP000807504">
    <property type="component" value="Unassembled WGS sequence"/>
</dbReference>
<comment type="caution">
    <text evidence="8">The sequence shown here is derived from an EMBL/GenBank/DDBJ whole genome shotgun (WGS) entry which is preliminary data.</text>
</comment>
<keyword evidence="9" id="KW-1185">Reference proteome</keyword>
<keyword evidence="2" id="KW-1003">Cell membrane</keyword>
<comment type="subcellular location">
    <subcellularLocation>
        <location evidence="1">Cell membrane</location>
        <topology evidence="1">Multi-pass membrane protein</topology>
    </subcellularLocation>
</comment>
<feature type="transmembrane region" description="Helical" evidence="7">
    <location>
        <begin position="192"/>
        <end position="219"/>
    </location>
</feature>
<evidence type="ECO:0000256" key="6">
    <source>
        <dbReference type="ARBA" id="ARBA00023170"/>
    </source>
</evidence>
<feature type="transmembrane region" description="Helical" evidence="7">
    <location>
        <begin position="272"/>
        <end position="292"/>
    </location>
</feature>
<reference evidence="8" key="2">
    <citation type="submission" date="2020-06" db="EMBL/GenBank/DDBJ databases">
        <authorList>
            <person name="Sheffer M."/>
        </authorList>
    </citation>
    <scope>NUCLEOTIDE SEQUENCE</scope>
</reference>
<organism evidence="8 9">
    <name type="scientific">Argiope bruennichi</name>
    <name type="common">Wasp spider</name>
    <name type="synonym">Aranea bruennichi</name>
    <dbReference type="NCBI Taxonomy" id="94029"/>
    <lineage>
        <taxon>Eukaryota</taxon>
        <taxon>Metazoa</taxon>
        <taxon>Ecdysozoa</taxon>
        <taxon>Arthropoda</taxon>
        <taxon>Chelicerata</taxon>
        <taxon>Arachnida</taxon>
        <taxon>Araneae</taxon>
        <taxon>Araneomorphae</taxon>
        <taxon>Entelegynae</taxon>
        <taxon>Araneoidea</taxon>
        <taxon>Araneidae</taxon>
        <taxon>Argiope</taxon>
    </lineage>
</organism>
<feature type="transmembrane region" description="Helical" evidence="7">
    <location>
        <begin position="312"/>
        <end position="332"/>
    </location>
</feature>
<dbReference type="PANTHER" id="PTHR21421">
    <property type="entry name" value="GUSTATORY RECEPTOR"/>
    <property type="match status" value="1"/>
</dbReference>
<keyword evidence="3 7" id="KW-0812">Transmembrane</keyword>
<feature type="transmembrane region" description="Helical" evidence="7">
    <location>
        <begin position="90"/>
        <end position="113"/>
    </location>
</feature>
<evidence type="ECO:0000256" key="7">
    <source>
        <dbReference type="SAM" id="Phobius"/>
    </source>
</evidence>
<evidence type="ECO:0000313" key="8">
    <source>
        <dbReference type="EMBL" id="KAF8773622.1"/>
    </source>
</evidence>
<proteinExistence type="predicted"/>
<keyword evidence="4 7" id="KW-1133">Transmembrane helix</keyword>
<dbReference type="GO" id="GO:0050909">
    <property type="term" value="P:sensory perception of taste"/>
    <property type="evidence" value="ECO:0007669"/>
    <property type="project" value="InterPro"/>
</dbReference>
<evidence type="ECO:0000256" key="1">
    <source>
        <dbReference type="ARBA" id="ARBA00004651"/>
    </source>
</evidence>
<feature type="transmembrane region" description="Helical" evidence="7">
    <location>
        <begin position="63"/>
        <end position="84"/>
    </location>
</feature>
<reference evidence="8" key="1">
    <citation type="journal article" date="2020" name="bioRxiv">
        <title>Chromosome-level reference genome of the European wasp spider Argiope bruennichi: a resource for studies on range expansion and evolutionary adaptation.</title>
        <authorList>
            <person name="Sheffer M.M."/>
            <person name="Hoppe A."/>
            <person name="Krehenwinkel H."/>
            <person name="Uhl G."/>
            <person name="Kuss A.W."/>
            <person name="Jensen L."/>
            <person name="Jensen C."/>
            <person name="Gillespie R.G."/>
            <person name="Hoff K.J."/>
            <person name="Prost S."/>
        </authorList>
    </citation>
    <scope>NUCLEOTIDE SEQUENCE</scope>
</reference>
<evidence type="ECO:0000256" key="4">
    <source>
        <dbReference type="ARBA" id="ARBA00022989"/>
    </source>
</evidence>
<dbReference type="Pfam" id="PF08395">
    <property type="entry name" value="7tm_7"/>
    <property type="match status" value="1"/>
</dbReference>
<keyword evidence="5 7" id="KW-0472">Membrane</keyword>
<dbReference type="InterPro" id="IPR013604">
    <property type="entry name" value="7TM_chemorcpt"/>
</dbReference>
<dbReference type="GO" id="GO:0005886">
    <property type="term" value="C:plasma membrane"/>
    <property type="evidence" value="ECO:0007669"/>
    <property type="project" value="UniProtKB-SubCell"/>
</dbReference>
<feature type="transmembrane region" description="Helical" evidence="7">
    <location>
        <begin position="142"/>
        <end position="161"/>
    </location>
</feature>
<dbReference type="AlphaFoldDB" id="A0A8T0EIA9"/>
<protein>
    <recommendedName>
        <fullName evidence="10">Gustatory receptor</fullName>
    </recommendedName>
</protein>
<evidence type="ECO:0000313" key="9">
    <source>
        <dbReference type="Proteomes" id="UP000807504"/>
    </source>
</evidence>
<evidence type="ECO:0008006" key="10">
    <source>
        <dbReference type="Google" id="ProtNLM"/>
    </source>
</evidence>
<dbReference type="PANTHER" id="PTHR21421:SF29">
    <property type="entry name" value="GUSTATORY RECEPTOR 5A FOR TREHALOSE-RELATED"/>
    <property type="match status" value="1"/>
</dbReference>
<dbReference type="GO" id="GO:0038023">
    <property type="term" value="F:signaling receptor activity"/>
    <property type="evidence" value="ECO:0007669"/>
    <property type="project" value="UniProtKB-ARBA"/>
</dbReference>